<dbReference type="InterPro" id="IPR013785">
    <property type="entry name" value="Aldolase_TIM"/>
</dbReference>
<dbReference type="EMBL" id="FNVQ01000010">
    <property type="protein sequence ID" value="SEG88661.1"/>
    <property type="molecule type" value="Genomic_DNA"/>
</dbReference>
<evidence type="ECO:0000313" key="2">
    <source>
        <dbReference type="Proteomes" id="UP000236745"/>
    </source>
</evidence>
<dbReference type="AlphaFoldDB" id="A0A1H6DTP7"/>
<dbReference type="Gene3D" id="3.20.20.70">
    <property type="entry name" value="Aldolase class I"/>
    <property type="match status" value="1"/>
</dbReference>
<gene>
    <name evidence="1" type="ORF">SAMN05444390_1106</name>
</gene>
<protein>
    <submittedName>
        <fullName evidence="1">Transaldolase</fullName>
    </submittedName>
</protein>
<evidence type="ECO:0000313" key="1">
    <source>
        <dbReference type="EMBL" id="SEG88661.1"/>
    </source>
</evidence>
<sequence>MPVPGSRTRLPQTDYDISALAAADTINTFPEKTLLAYADHGKADAELAAQLQRERVQAFANSWHALLDCLARKSVAMNPSV</sequence>
<name>A0A1H6DTP7_9GAMM</name>
<accession>A0A1H6DTP7</accession>
<organism evidence="1 2">
    <name type="scientific">Marinobacterium lutimaris</name>
    <dbReference type="NCBI Taxonomy" id="568106"/>
    <lineage>
        <taxon>Bacteria</taxon>
        <taxon>Pseudomonadati</taxon>
        <taxon>Pseudomonadota</taxon>
        <taxon>Gammaproteobacteria</taxon>
        <taxon>Oceanospirillales</taxon>
        <taxon>Oceanospirillaceae</taxon>
        <taxon>Marinobacterium</taxon>
    </lineage>
</organism>
<dbReference type="Proteomes" id="UP000236745">
    <property type="component" value="Unassembled WGS sequence"/>
</dbReference>
<reference evidence="1 2" key="1">
    <citation type="submission" date="2016-10" db="EMBL/GenBank/DDBJ databases">
        <authorList>
            <person name="de Groot N.N."/>
        </authorList>
    </citation>
    <scope>NUCLEOTIDE SEQUENCE [LARGE SCALE GENOMIC DNA]</scope>
    <source>
        <strain evidence="1 2">DSM 22012</strain>
    </source>
</reference>
<keyword evidence="2" id="KW-1185">Reference proteome</keyword>
<proteinExistence type="predicted"/>